<dbReference type="AlphaFoldDB" id="A0AAU3GMP4"/>
<name>A0AAU3GMP4_9ACTN</name>
<sequence>MVVLGPFDVRLDDDILDRVDEIVPLGTDVGALDQDYLPPAIRTPGLRRRPVGERAAA</sequence>
<accession>A0AAU3GMP4</accession>
<protein>
    <submittedName>
        <fullName evidence="1">Uncharacterized protein</fullName>
    </submittedName>
</protein>
<reference evidence="1" key="1">
    <citation type="submission" date="2022-10" db="EMBL/GenBank/DDBJ databases">
        <title>The complete genomes of actinobacterial strains from the NBC collection.</title>
        <authorList>
            <person name="Joergensen T.S."/>
            <person name="Alvarez Arevalo M."/>
            <person name="Sterndorff E.B."/>
            <person name="Faurdal D."/>
            <person name="Vuksanovic O."/>
            <person name="Mourched A.-S."/>
            <person name="Charusanti P."/>
            <person name="Shaw S."/>
            <person name="Blin K."/>
            <person name="Weber T."/>
        </authorList>
    </citation>
    <scope>NUCLEOTIDE SEQUENCE</scope>
    <source>
        <strain evidence="1">NBC_01401</strain>
    </source>
</reference>
<dbReference type="EMBL" id="CP109535">
    <property type="protein sequence ID" value="WTY94497.1"/>
    <property type="molecule type" value="Genomic_DNA"/>
</dbReference>
<evidence type="ECO:0000313" key="1">
    <source>
        <dbReference type="EMBL" id="WTY94497.1"/>
    </source>
</evidence>
<proteinExistence type="predicted"/>
<organism evidence="1">
    <name type="scientific">Streptomyces sp. NBC_01401</name>
    <dbReference type="NCBI Taxonomy" id="2903854"/>
    <lineage>
        <taxon>Bacteria</taxon>
        <taxon>Bacillati</taxon>
        <taxon>Actinomycetota</taxon>
        <taxon>Actinomycetes</taxon>
        <taxon>Kitasatosporales</taxon>
        <taxon>Streptomycetaceae</taxon>
        <taxon>Streptomyces</taxon>
    </lineage>
</organism>
<gene>
    <name evidence="1" type="ORF">OG626_06100</name>
</gene>